<dbReference type="Proteomes" id="UP000000378">
    <property type="component" value="Chromosome"/>
</dbReference>
<keyword evidence="1" id="KW-0472">Membrane</keyword>
<evidence type="ECO:0000313" key="2">
    <source>
        <dbReference type="EMBL" id="ADI01210.1"/>
    </source>
</evidence>
<feature type="transmembrane region" description="Helical" evidence="1">
    <location>
        <begin position="21"/>
        <end position="51"/>
    </location>
</feature>
<proteinExistence type="predicted"/>
<dbReference type="STRING" id="643648.Slip_0426"/>
<dbReference type="Pfam" id="PF10031">
    <property type="entry name" value="DUF2273"/>
    <property type="match status" value="1"/>
</dbReference>
<dbReference type="AlphaFoldDB" id="D7CKH5"/>
<dbReference type="RefSeq" id="WP_013174612.1">
    <property type="nucleotide sequence ID" value="NC_014220.1"/>
</dbReference>
<reference evidence="3" key="1">
    <citation type="journal article" date="2010" name="Stand. Genomic Sci.">
        <title>Complete genome sequence of Syntrophothermus lipocalidus type strain (TGB-C1T).</title>
        <authorList>
            <consortium name="US DOE Joint Genome Institute (JGI-PGF)"/>
            <person name="Djao O."/>
            <person name="Zhang X."/>
            <person name="Lucas S."/>
            <person name="Lapidus A."/>
            <person name="Glavina Del Rio T."/>
            <person name="Nolan M."/>
            <person name="Tice H."/>
            <person name="Cheng J."/>
            <person name="Han C."/>
            <person name="Tapia R."/>
            <person name="Goodwin L."/>
            <person name="Pitluck S."/>
            <person name="Liolios K."/>
            <person name="Ivanova N."/>
            <person name="Mavromatis K."/>
            <person name="Mikhailova N."/>
            <person name="Ovchinnikova G."/>
            <person name="Pati A."/>
            <person name="Brambilla E."/>
            <person name="Chen A."/>
            <person name="Palaniappan K."/>
            <person name="Land M."/>
            <person name="Hauser L."/>
            <person name="Chang Y."/>
            <person name="Jeffries C."/>
            <person name="Rohde M."/>
            <person name="Sikorski J."/>
            <person name="Spring S."/>
            <person name="Goker M."/>
            <person name="Detter J."/>
            <person name="Woyke T."/>
            <person name="Bristow J."/>
            <person name="Eisen J."/>
            <person name="Markowitz V."/>
            <person name="Hugenholtz P."/>
            <person name="Kyrpides N."/>
            <person name="Klenk H."/>
        </authorList>
    </citation>
    <scope>NUCLEOTIDE SEQUENCE [LARGE SCALE GENOMIC DNA]</scope>
    <source>
        <strain evidence="3">DSM 12680 / TGB-C1</strain>
    </source>
</reference>
<evidence type="ECO:0000256" key="1">
    <source>
        <dbReference type="SAM" id="Phobius"/>
    </source>
</evidence>
<evidence type="ECO:0008006" key="4">
    <source>
        <dbReference type="Google" id="ProtNLM"/>
    </source>
</evidence>
<protein>
    <recommendedName>
        <fullName evidence="4">Small integral membrane protein</fullName>
    </recommendedName>
</protein>
<keyword evidence="1" id="KW-0812">Transmembrane</keyword>
<dbReference type="InterPro" id="IPR018730">
    <property type="entry name" value="DUF2273"/>
</dbReference>
<reference evidence="2 3" key="2">
    <citation type="journal article" date="2010" name="Stand. Genomic Sci.">
        <title>Complete genome sequence of Syntrophothermus lipocalidus type strain (TGB-C1).</title>
        <authorList>
            <person name="Djao O.D."/>
            <person name="Zhang X."/>
            <person name="Lucas S."/>
            <person name="Lapidus A."/>
            <person name="Del Rio T.G."/>
            <person name="Nolan M."/>
            <person name="Tice H."/>
            <person name="Cheng J.F."/>
            <person name="Han C."/>
            <person name="Tapia R."/>
            <person name="Goodwin L."/>
            <person name="Pitluck S."/>
            <person name="Liolios K."/>
            <person name="Ivanova N."/>
            <person name="Mavromatis K."/>
            <person name="Mikhailova N."/>
            <person name="Ovchinnikova G."/>
            <person name="Pati A."/>
            <person name="Brambilla E."/>
            <person name="Chen A."/>
            <person name="Palaniappan K."/>
            <person name="Land M."/>
            <person name="Hauser L."/>
            <person name="Chang Y.J."/>
            <person name="Jeffries C.D."/>
            <person name="Rohde M."/>
            <person name="Sikorski J."/>
            <person name="Spring S."/>
            <person name="Goker M."/>
            <person name="Detter J.C."/>
            <person name="Woyke T."/>
            <person name="Bristow J."/>
            <person name="Eisen J.A."/>
            <person name="Markowitz V."/>
            <person name="Hugenholtz P."/>
            <person name="Kyrpides N.C."/>
            <person name="Klenk H.P."/>
        </authorList>
    </citation>
    <scope>NUCLEOTIDE SEQUENCE [LARGE SCALE GENOMIC DNA]</scope>
    <source>
        <strain evidence="3">DSM 12680 / TGB-C1</strain>
    </source>
</reference>
<organism evidence="2 3">
    <name type="scientific">Syntrophothermus lipocalidus (strain DSM 12680 / TGB-C1)</name>
    <dbReference type="NCBI Taxonomy" id="643648"/>
    <lineage>
        <taxon>Bacteria</taxon>
        <taxon>Bacillati</taxon>
        <taxon>Bacillota</taxon>
        <taxon>Clostridia</taxon>
        <taxon>Eubacteriales</taxon>
        <taxon>Syntrophomonadaceae</taxon>
        <taxon>Syntrophothermus</taxon>
    </lineage>
</organism>
<evidence type="ECO:0000313" key="3">
    <source>
        <dbReference type="Proteomes" id="UP000000378"/>
    </source>
</evidence>
<name>D7CKH5_SYNLT</name>
<dbReference type="eggNOG" id="COG5547">
    <property type="taxonomic scope" value="Bacteria"/>
</dbReference>
<dbReference type="HOGENOM" id="CLU_192686_1_0_9"/>
<dbReference type="EMBL" id="CP002048">
    <property type="protein sequence ID" value="ADI01210.1"/>
    <property type="molecule type" value="Genomic_DNA"/>
</dbReference>
<keyword evidence="3" id="KW-1185">Reference proteome</keyword>
<dbReference type="OrthoDB" id="1727295at2"/>
<accession>D7CKH5</accession>
<keyword evidence="1" id="KW-1133">Transmembrane helix</keyword>
<dbReference type="KEGG" id="slp:Slip_0426"/>
<gene>
    <name evidence="2" type="ordered locus">Slip_0426</name>
</gene>
<sequence length="72" mass="8413">MWEKFIMHLLEYHRGKAIGILVGLVAGILMVVYGFWKTLLIILCVLVGYSIGRSLDENGRFDDWIQRVFKNR</sequence>